<evidence type="ECO:0000256" key="1">
    <source>
        <dbReference type="SAM" id="Phobius"/>
    </source>
</evidence>
<keyword evidence="3" id="KW-1185">Reference proteome</keyword>
<comment type="caution">
    <text evidence="2">The sequence shown here is derived from an EMBL/GenBank/DDBJ whole genome shotgun (WGS) entry which is preliminary data.</text>
</comment>
<keyword evidence="1" id="KW-1133">Transmembrane helix</keyword>
<reference evidence="2 3" key="1">
    <citation type="submission" date="2023-06" db="EMBL/GenBank/DDBJ databases">
        <title>Sporosarcina sp. nov., isolated from Korean traditional fermented seafood 'Jeotgal'.</title>
        <authorList>
            <person name="Yang A.I."/>
            <person name="Shin N.-R."/>
        </authorList>
    </citation>
    <scope>NUCLEOTIDE SEQUENCE [LARGE SCALE GENOMIC DNA]</scope>
    <source>
        <strain evidence="2 3">KCTC43456</strain>
    </source>
</reference>
<feature type="transmembrane region" description="Helical" evidence="1">
    <location>
        <begin position="35"/>
        <end position="52"/>
    </location>
</feature>
<dbReference type="AlphaFoldDB" id="A0AAW9AAG8"/>
<proteinExistence type="predicted"/>
<accession>A0AAW9AAG8</accession>
<dbReference type="RefSeq" id="WP_283732347.1">
    <property type="nucleotide sequence ID" value="NZ_CP125968.1"/>
</dbReference>
<keyword evidence="1" id="KW-0472">Membrane</keyword>
<keyword evidence="1" id="KW-0812">Transmembrane</keyword>
<gene>
    <name evidence="2" type="ORF">QTL97_14525</name>
</gene>
<organism evidence="2 3">
    <name type="scientific">Sporosarcina thermotolerans</name>
    <dbReference type="NCBI Taxonomy" id="633404"/>
    <lineage>
        <taxon>Bacteria</taxon>
        <taxon>Bacillati</taxon>
        <taxon>Bacillota</taxon>
        <taxon>Bacilli</taxon>
        <taxon>Bacillales</taxon>
        <taxon>Caryophanaceae</taxon>
        <taxon>Sporosarcina</taxon>
    </lineage>
</organism>
<feature type="transmembrane region" description="Helical" evidence="1">
    <location>
        <begin position="59"/>
        <end position="83"/>
    </location>
</feature>
<dbReference type="Proteomes" id="UP001271648">
    <property type="component" value="Unassembled WGS sequence"/>
</dbReference>
<evidence type="ECO:0000313" key="2">
    <source>
        <dbReference type="EMBL" id="MDW0118147.1"/>
    </source>
</evidence>
<sequence>MKAIKNAKRSDPFFYFLIGVILIPVYLLGTEMIKVIVAITLLISIPVSILSVNRSRVNIITTATFTFGLLFGLFLLVSIRHFITNIFV</sequence>
<evidence type="ECO:0000313" key="3">
    <source>
        <dbReference type="Proteomes" id="UP001271648"/>
    </source>
</evidence>
<name>A0AAW9AAG8_9BACL</name>
<dbReference type="EMBL" id="JAUBDJ010000010">
    <property type="protein sequence ID" value="MDW0118147.1"/>
    <property type="molecule type" value="Genomic_DNA"/>
</dbReference>
<protein>
    <submittedName>
        <fullName evidence="2">Uncharacterized protein</fullName>
    </submittedName>
</protein>
<feature type="transmembrane region" description="Helical" evidence="1">
    <location>
        <begin position="12"/>
        <end position="29"/>
    </location>
</feature>